<comment type="caution">
    <text evidence="1">The sequence shown here is derived from an EMBL/GenBank/DDBJ whole genome shotgun (WGS) entry which is preliminary data.</text>
</comment>
<dbReference type="PANTHER" id="PTHR43861">
    <property type="entry name" value="TRANS-ACONITATE 2-METHYLTRANSFERASE-RELATED"/>
    <property type="match status" value="1"/>
</dbReference>
<evidence type="ECO:0000313" key="1">
    <source>
        <dbReference type="EMBL" id="GAB0056198.1"/>
    </source>
</evidence>
<dbReference type="Pfam" id="PF13489">
    <property type="entry name" value="Methyltransf_23"/>
    <property type="match status" value="1"/>
</dbReference>
<name>A0ABQ0C5N1_9PROT</name>
<sequence>MSGMRTVLKAFLAGLPRRWRETLCEAVAEGLHDDALRGLLARLAQTRAEDLQAGEALRFLFRLDDRLYKVQGEQAVRFGAGLHPKHRLMAYHDFFVGRLEPGERVLDVGCGNGALTRDMAERGGCRVLGIELESVKVEEARRLRPHPHVEYRVGDATSEEGLNGPFDVVTLSNVLEHLSERPEFLKRLVVRCGARRLLIRVPLFERDWRVALKRELGVAWRLDATHQTEYTLESFHEEMRAAGLVVVHLEVRWGEIWSETRPVDAGPAEVVA</sequence>
<dbReference type="CDD" id="cd02440">
    <property type="entry name" value="AdoMet_MTases"/>
    <property type="match status" value="1"/>
</dbReference>
<accession>A0ABQ0C5N1</accession>
<dbReference type="EC" id="2.1.1.222" evidence="1"/>
<proteinExistence type="predicted"/>
<dbReference type="EMBL" id="BAAFGK010000002">
    <property type="protein sequence ID" value="GAB0056198.1"/>
    <property type="molecule type" value="Genomic_DNA"/>
</dbReference>
<dbReference type="InterPro" id="IPR029063">
    <property type="entry name" value="SAM-dependent_MTases_sf"/>
</dbReference>
<dbReference type="SUPFAM" id="SSF53335">
    <property type="entry name" value="S-adenosyl-L-methionine-dependent methyltransferases"/>
    <property type="match status" value="1"/>
</dbReference>
<dbReference type="GO" id="GO:0102208">
    <property type="term" value="F:2-polyprenyl-6-hydroxyphenol methylase activity"/>
    <property type="evidence" value="ECO:0007669"/>
    <property type="project" value="UniProtKB-EC"/>
</dbReference>
<dbReference type="Gene3D" id="3.40.50.150">
    <property type="entry name" value="Vaccinia Virus protein VP39"/>
    <property type="match status" value="1"/>
</dbReference>
<keyword evidence="1" id="KW-0830">Ubiquinone</keyword>
<reference evidence="1 2" key="1">
    <citation type="submission" date="2024-09" db="EMBL/GenBank/DDBJ databases">
        <title>Draft genome sequence of Candidatus Magnetaquicoccaceae bacterium FCR-1.</title>
        <authorList>
            <person name="Shimoshige H."/>
            <person name="Shimamura S."/>
            <person name="Taoka A."/>
            <person name="Kobayashi H."/>
            <person name="Maekawa T."/>
        </authorList>
    </citation>
    <scope>NUCLEOTIDE SEQUENCE [LARGE SCALE GENOMIC DNA]</scope>
    <source>
        <strain evidence="1 2">FCR-1</strain>
    </source>
</reference>
<keyword evidence="1" id="KW-0808">Transferase</keyword>
<keyword evidence="1" id="KW-0489">Methyltransferase</keyword>
<gene>
    <name evidence="1" type="primary">COQ3_1</name>
    <name evidence="1" type="ORF">SIID45300_00503</name>
</gene>
<dbReference type="RefSeq" id="WP_420903915.1">
    <property type="nucleotide sequence ID" value="NZ_BAAFGK010000002.1"/>
</dbReference>
<dbReference type="Proteomes" id="UP001628193">
    <property type="component" value="Unassembled WGS sequence"/>
</dbReference>
<keyword evidence="2" id="KW-1185">Reference proteome</keyword>
<organism evidence="1 2">
    <name type="scientific">Candidatus Magnetaquiglobus chichijimensis</name>
    <dbReference type="NCBI Taxonomy" id="3141448"/>
    <lineage>
        <taxon>Bacteria</taxon>
        <taxon>Pseudomonadati</taxon>
        <taxon>Pseudomonadota</taxon>
        <taxon>Magnetococcia</taxon>
        <taxon>Magnetococcales</taxon>
        <taxon>Candidatus Magnetaquicoccaceae</taxon>
        <taxon>Candidatus Magnetaquiglobus</taxon>
    </lineage>
</organism>
<dbReference type="GO" id="GO:0032259">
    <property type="term" value="P:methylation"/>
    <property type="evidence" value="ECO:0007669"/>
    <property type="project" value="UniProtKB-KW"/>
</dbReference>
<protein>
    <submittedName>
        <fullName evidence="1">Ubiquinone biosynthesis O-methyltransferase, mitochondrial</fullName>
        <ecNumber evidence="1">2.1.1.222</ecNumber>
    </submittedName>
</protein>
<evidence type="ECO:0000313" key="2">
    <source>
        <dbReference type="Proteomes" id="UP001628193"/>
    </source>
</evidence>